<evidence type="ECO:0000256" key="6">
    <source>
        <dbReference type="ARBA" id="ARBA00032535"/>
    </source>
</evidence>
<dbReference type="Pfam" id="PF07085">
    <property type="entry name" value="DRTGG"/>
    <property type="match status" value="1"/>
</dbReference>
<protein>
    <recommendedName>
        <fullName evidence="2">inorganic diphosphatase</fullName>
        <ecNumber evidence="2">3.6.1.1</ecNumber>
    </recommendedName>
    <alternativeName>
        <fullName evidence="6">Pyrophosphate phospho-hydrolase</fullName>
    </alternativeName>
</protein>
<evidence type="ECO:0000313" key="10">
    <source>
        <dbReference type="EMBL" id="MVB12757.1"/>
    </source>
</evidence>
<evidence type="ECO:0000256" key="4">
    <source>
        <dbReference type="ARBA" id="ARBA00022801"/>
    </source>
</evidence>
<evidence type="ECO:0000256" key="3">
    <source>
        <dbReference type="ARBA" id="ARBA00022723"/>
    </source>
</evidence>
<reference evidence="10 12" key="1">
    <citation type="submission" date="2019-09" db="EMBL/GenBank/DDBJ databases">
        <title>Genome sequence of Clostridium sp. EA1.</title>
        <authorList>
            <person name="Poehlein A."/>
            <person name="Bengelsdorf F.R."/>
            <person name="Daniel R."/>
        </authorList>
    </citation>
    <scope>NUCLEOTIDE SEQUENCE [LARGE SCALE GENOMIC DNA]</scope>
    <source>
        <strain evidence="10 12">EA1</strain>
    </source>
</reference>
<dbReference type="InterPro" id="IPR010766">
    <property type="entry name" value="DRTGG"/>
</dbReference>
<gene>
    <name evidence="10" type="ORF">CAFE_35020</name>
    <name evidence="11" type="ORF">HCR03_16680</name>
</gene>
<dbReference type="Pfam" id="PF00571">
    <property type="entry name" value="CBS"/>
    <property type="match status" value="2"/>
</dbReference>
<dbReference type="PROSITE" id="PS51371">
    <property type="entry name" value="CBS"/>
    <property type="match status" value="2"/>
</dbReference>
<dbReference type="InterPro" id="IPR001667">
    <property type="entry name" value="DDH_dom"/>
</dbReference>
<dbReference type="GO" id="GO:0046872">
    <property type="term" value="F:metal ion binding"/>
    <property type="evidence" value="ECO:0007669"/>
    <property type="project" value="UniProtKB-KW"/>
</dbReference>
<dbReference type="InterPro" id="IPR038222">
    <property type="entry name" value="DHHA2_dom_sf"/>
</dbReference>
<dbReference type="NCBIfam" id="NF011441">
    <property type="entry name" value="PRK14869.1-3"/>
    <property type="match status" value="1"/>
</dbReference>
<evidence type="ECO:0000256" key="2">
    <source>
        <dbReference type="ARBA" id="ARBA00012146"/>
    </source>
</evidence>
<dbReference type="Gene3D" id="3.40.1390.20">
    <property type="entry name" value="HprK N-terminal domain-like"/>
    <property type="match status" value="1"/>
</dbReference>
<feature type="domain" description="CBS" evidence="9">
    <location>
        <begin position="72"/>
        <end position="131"/>
    </location>
</feature>
<dbReference type="NCBIfam" id="NF011443">
    <property type="entry name" value="PRK14869.1-5"/>
    <property type="match status" value="1"/>
</dbReference>
<comment type="catalytic activity">
    <reaction evidence="7">
        <text>diphosphate + H2O = 2 phosphate + H(+)</text>
        <dbReference type="Rhea" id="RHEA:24576"/>
        <dbReference type="ChEBI" id="CHEBI:15377"/>
        <dbReference type="ChEBI" id="CHEBI:15378"/>
        <dbReference type="ChEBI" id="CHEBI:33019"/>
        <dbReference type="ChEBI" id="CHEBI:43474"/>
        <dbReference type="EC" id="3.6.1.1"/>
    </reaction>
</comment>
<dbReference type="Gene3D" id="3.10.310.20">
    <property type="entry name" value="DHHA2 domain"/>
    <property type="match status" value="1"/>
</dbReference>
<keyword evidence="3" id="KW-0479">Metal-binding</keyword>
<dbReference type="FunFam" id="3.90.1640.10:FF:000001">
    <property type="entry name" value="Probable manganese-dependent inorganic pyrophosphatase"/>
    <property type="match status" value="1"/>
</dbReference>
<dbReference type="NCBIfam" id="NF003877">
    <property type="entry name" value="PRK05427.1"/>
    <property type="match status" value="1"/>
</dbReference>
<dbReference type="InterPro" id="IPR046342">
    <property type="entry name" value="CBS_dom_sf"/>
</dbReference>
<dbReference type="PANTHER" id="PTHR12112">
    <property type="entry name" value="BNIP - RELATED"/>
    <property type="match status" value="1"/>
</dbReference>
<dbReference type="EMBL" id="VWXL01000103">
    <property type="protein sequence ID" value="MVB12757.1"/>
    <property type="molecule type" value="Genomic_DNA"/>
</dbReference>
<dbReference type="SUPFAM" id="SSF64182">
    <property type="entry name" value="DHH phosphoesterases"/>
    <property type="match status" value="1"/>
</dbReference>
<dbReference type="OrthoDB" id="9766150at2"/>
<evidence type="ECO:0000259" key="9">
    <source>
        <dbReference type="PROSITE" id="PS51371"/>
    </source>
</evidence>
<reference evidence="11 13" key="2">
    <citation type="submission" date="2020-08" db="EMBL/GenBank/DDBJ databases">
        <title>The isolate Caproiciproducens sp. 7D4C2 produces n-caproate at mildly acidic conditions from hexoses: genome and rBOX comparison with related strains and chain-elongating bacteria.</title>
        <authorList>
            <person name="Esquivel-Elizondo S."/>
            <person name="Bagci C."/>
            <person name="Temovska M."/>
            <person name="Jeon B.S."/>
            <person name="Bessarab I."/>
            <person name="Williams R.B.H."/>
            <person name="Huson D.H."/>
            <person name="Angenent L.T."/>
        </authorList>
    </citation>
    <scope>NUCLEOTIDE SEQUENCE [LARGE SCALE GENOMIC DNA]</scope>
    <source>
        <strain evidence="11 13">7D4C2</strain>
    </source>
</reference>
<dbReference type="SUPFAM" id="SSF54631">
    <property type="entry name" value="CBS-domain pair"/>
    <property type="match status" value="1"/>
</dbReference>
<evidence type="ECO:0000256" key="8">
    <source>
        <dbReference type="PROSITE-ProRule" id="PRU00703"/>
    </source>
</evidence>
<dbReference type="EMBL" id="CP060286">
    <property type="protein sequence ID" value="QNK40287.1"/>
    <property type="molecule type" value="Genomic_DNA"/>
</dbReference>
<keyword evidence="12" id="KW-1185">Reference proteome</keyword>
<dbReference type="Proteomes" id="UP000515909">
    <property type="component" value="Chromosome"/>
</dbReference>
<dbReference type="InterPro" id="IPR000644">
    <property type="entry name" value="CBS_dom"/>
</dbReference>
<evidence type="ECO:0000256" key="1">
    <source>
        <dbReference type="ARBA" id="ARBA00001936"/>
    </source>
</evidence>
<accession>A0A6N8I4R5</accession>
<evidence type="ECO:0000256" key="5">
    <source>
        <dbReference type="ARBA" id="ARBA00023211"/>
    </source>
</evidence>
<dbReference type="InterPro" id="IPR028979">
    <property type="entry name" value="Ser_kin/Pase_Hpr-like_N_sf"/>
</dbReference>
<dbReference type="GO" id="GO:0005737">
    <property type="term" value="C:cytoplasm"/>
    <property type="evidence" value="ECO:0007669"/>
    <property type="project" value="InterPro"/>
</dbReference>
<name>A0A6N8I4R5_9FIRM</name>
<dbReference type="SMART" id="SM01131">
    <property type="entry name" value="DHHA2"/>
    <property type="match status" value="1"/>
</dbReference>
<dbReference type="PANTHER" id="PTHR12112:SF22">
    <property type="entry name" value="MANGANESE-DEPENDENT INORGANIC PYROPHOSPHATASE-RELATED"/>
    <property type="match status" value="1"/>
</dbReference>
<dbReference type="InterPro" id="IPR004097">
    <property type="entry name" value="DHHA2"/>
</dbReference>
<proteinExistence type="predicted"/>
<keyword evidence="4 10" id="KW-0378">Hydrolase</keyword>
<dbReference type="Gene3D" id="3.90.1640.10">
    <property type="entry name" value="inorganic pyrophosphatase (n-terminal core)"/>
    <property type="match status" value="1"/>
</dbReference>
<dbReference type="CDD" id="cd04597">
    <property type="entry name" value="CBS_pair_inorgPPase"/>
    <property type="match status" value="1"/>
</dbReference>
<evidence type="ECO:0000313" key="12">
    <source>
        <dbReference type="Proteomes" id="UP000469440"/>
    </source>
</evidence>
<comment type="cofactor">
    <cofactor evidence="1">
        <name>Mn(2+)</name>
        <dbReference type="ChEBI" id="CHEBI:29035"/>
    </cofactor>
</comment>
<evidence type="ECO:0000313" key="13">
    <source>
        <dbReference type="Proteomes" id="UP000515909"/>
    </source>
</evidence>
<dbReference type="Proteomes" id="UP000469440">
    <property type="component" value="Unassembled WGS sequence"/>
</dbReference>
<organism evidence="10 12">
    <name type="scientific">Caproicibacter fermentans</name>
    <dbReference type="NCBI Taxonomy" id="2576756"/>
    <lineage>
        <taxon>Bacteria</taxon>
        <taxon>Bacillati</taxon>
        <taxon>Bacillota</taxon>
        <taxon>Clostridia</taxon>
        <taxon>Eubacteriales</taxon>
        <taxon>Acutalibacteraceae</taxon>
        <taxon>Caproicibacter</taxon>
    </lineage>
</organism>
<keyword evidence="5" id="KW-0464">Manganese</keyword>
<dbReference type="EC" id="3.6.1.1" evidence="2"/>
<dbReference type="AlphaFoldDB" id="A0A6N8I4R5"/>
<dbReference type="NCBIfam" id="NF011442">
    <property type="entry name" value="PRK14869.1-4"/>
    <property type="match status" value="1"/>
</dbReference>
<dbReference type="Pfam" id="PF02833">
    <property type="entry name" value="DHHA2"/>
    <property type="match status" value="1"/>
</dbReference>
<sequence>MNESVYITGHKNPDTDSICSSIGYAELKKRLGVQAVPVRIGKINKETAFVLERFGVKEPEYLKTVKTQVSDLDLDVIPPVSEDISIKTAWNIMQKNNRQVLPVTDDAGKLLGIISLSDITNSYMASQGNNVLSKSHTPLRNVTETLNARLVCGNIDDVFRSAGKVVIATMAPDSLEPFVEKNDIVLVGNRKDSQMKVLKAGVSCLIATCGGHVDKDVLELAEQKGCIVMETNHDTFTAARLINQSIPVGYVMTKNNLICFNVHDFIDYIRDKMLQTRFRSYPIVDDDGTVKGFVYRYHLISPRKKKVILLDHNEMSQTVDGIDQAEILEIIDHHRIGDIQTGSPVYFRNDTVGSTATLIANMYVENGIRPTKEIAGILCAAILSDTLNLKSPTTTYLDRETVSQLAEIAGVDPNRFAAEMFQAGSSLADMNPDQILYNDFKDYNLSRYKIGIGQINAGDPQNVKDLKGSLLEHMKKVQQEKGYSLLLLMMTDIVKESSHLLYFGREEDLIRDAFGAEPRDNEVYLEGVVSRKKQVVPLLTNAIQNTPR</sequence>
<dbReference type="Gene3D" id="3.10.580.10">
    <property type="entry name" value="CBS-domain"/>
    <property type="match status" value="1"/>
</dbReference>
<evidence type="ECO:0000313" key="11">
    <source>
        <dbReference type="EMBL" id="QNK40287.1"/>
    </source>
</evidence>
<dbReference type="InterPro" id="IPR038763">
    <property type="entry name" value="DHH_sf"/>
</dbReference>
<accession>A0A7G8T9J6</accession>
<dbReference type="SMART" id="SM00116">
    <property type="entry name" value="CBS"/>
    <property type="match status" value="2"/>
</dbReference>
<dbReference type="RefSeq" id="WP_066646087.1">
    <property type="nucleotide sequence ID" value="NZ_CP060286.1"/>
</dbReference>
<dbReference type="SUPFAM" id="SSF75138">
    <property type="entry name" value="HprK N-terminal domain-like"/>
    <property type="match status" value="1"/>
</dbReference>
<dbReference type="GO" id="GO:0004427">
    <property type="term" value="F:inorganic diphosphate phosphatase activity"/>
    <property type="evidence" value="ECO:0007669"/>
    <property type="project" value="UniProtKB-EC"/>
</dbReference>
<dbReference type="KEGG" id="cfem:HCR03_16680"/>
<feature type="domain" description="CBS" evidence="9">
    <location>
        <begin position="252"/>
        <end position="310"/>
    </location>
</feature>
<dbReference type="Pfam" id="PF01368">
    <property type="entry name" value="DHH"/>
    <property type="match status" value="1"/>
</dbReference>
<evidence type="ECO:0000256" key="7">
    <source>
        <dbReference type="ARBA" id="ARBA00047820"/>
    </source>
</evidence>
<keyword evidence="8" id="KW-0129">CBS domain</keyword>